<name>A0A545UJB2_9GAMM</name>
<accession>A0A545UJB2</accession>
<dbReference type="EMBL" id="VIKS01000001">
    <property type="protein sequence ID" value="TQV89523.1"/>
    <property type="molecule type" value="Genomic_DNA"/>
</dbReference>
<dbReference type="Proteomes" id="UP000315439">
    <property type="component" value="Unassembled WGS sequence"/>
</dbReference>
<gene>
    <name evidence="1" type="ORF">FLL46_01170</name>
</gene>
<reference evidence="1 2" key="1">
    <citation type="submission" date="2019-07" db="EMBL/GenBank/DDBJ databases">
        <title>Draft genome for Aliikangiella sp. M105.</title>
        <authorList>
            <person name="Wang G."/>
        </authorList>
    </citation>
    <scope>NUCLEOTIDE SEQUENCE [LARGE SCALE GENOMIC DNA]</scope>
    <source>
        <strain evidence="1 2">M105</strain>
    </source>
</reference>
<evidence type="ECO:0000313" key="1">
    <source>
        <dbReference type="EMBL" id="TQV89523.1"/>
    </source>
</evidence>
<comment type="caution">
    <text evidence="1">The sequence shown here is derived from an EMBL/GenBank/DDBJ whole genome shotgun (WGS) entry which is preliminary data.</text>
</comment>
<dbReference type="RefSeq" id="WP_142891587.1">
    <property type="nucleotide sequence ID" value="NZ_ML660160.1"/>
</dbReference>
<protein>
    <submittedName>
        <fullName evidence="1">Uncharacterized protein</fullName>
    </submittedName>
</protein>
<proteinExistence type="predicted"/>
<evidence type="ECO:0000313" key="2">
    <source>
        <dbReference type="Proteomes" id="UP000315439"/>
    </source>
</evidence>
<dbReference type="AlphaFoldDB" id="A0A545UJB2"/>
<organism evidence="1 2">
    <name type="scientific">Aliikangiella coralliicola</name>
    <dbReference type="NCBI Taxonomy" id="2592383"/>
    <lineage>
        <taxon>Bacteria</taxon>
        <taxon>Pseudomonadati</taxon>
        <taxon>Pseudomonadota</taxon>
        <taxon>Gammaproteobacteria</taxon>
        <taxon>Oceanospirillales</taxon>
        <taxon>Pleioneaceae</taxon>
        <taxon>Aliikangiella</taxon>
    </lineage>
</organism>
<keyword evidence="2" id="KW-1185">Reference proteome</keyword>
<sequence length="90" mass="10291">MKNSDVLLYIAGNDEFGVRIHVQIANEENTETLIFSDHGWLYEKQFVQWIKAKMEVPIESLNFIFCGDPKSEFPLYSELYSAGAKVSLVS</sequence>